<feature type="transmembrane region" description="Helical" evidence="7">
    <location>
        <begin position="235"/>
        <end position="257"/>
    </location>
</feature>
<dbReference type="EMBL" id="RJJQ01000021">
    <property type="protein sequence ID" value="RNI19016.1"/>
    <property type="molecule type" value="Genomic_DNA"/>
</dbReference>
<evidence type="ECO:0000256" key="6">
    <source>
        <dbReference type="ARBA" id="ARBA00023136"/>
    </source>
</evidence>
<keyword evidence="3" id="KW-1003">Cell membrane</keyword>
<sequence>MSTTALRRHASETATPPRRPGVALALICTAMFMLMLDMTIVDVALPDIQADLHANLSDLQWVVDAYTLPLAALLLTAATLGDRFGRRRLFSVGMAVFTLGSLACALAVNPLMLGGMRALQGVGAAMLFGTAMPILGHAYPEAKARAKAIGAFGATLAGATAVGPLVGGFIVDHAGWQWIFAINVPIGVLAFFGARLGLPESKAEQPRRIDVTGTAMLTVSLAALVFGLIRGQSQGWGSALIVGSFVVAALAVAAFLVRSARIDQPMVDLELFRRPSYVGVGLTGFVIAGTIVAATNYVGLYFVNTLGYTPFQAGLRFLPLTVTSFIAAPVFARLSHRIPLPVTVGGSLLVVTAGLWWASRVDASSGWTALAPGFVLAGIGLGASSAVLSGAALASVEPDRAGMATGVVNTLRQVGTAAGVAALGAVFAARTGSRMAHDVAPAHLPSGQVAQLQDAIASGAGRLVAGHAPEQFRTQLTHAAVDSTAYGIHVVLLIAAVVAGVATVVVGALLVRGRRSHPAPTI</sequence>
<dbReference type="GO" id="GO:0022857">
    <property type="term" value="F:transmembrane transporter activity"/>
    <property type="evidence" value="ECO:0007669"/>
    <property type="project" value="InterPro"/>
</dbReference>
<evidence type="ECO:0000256" key="7">
    <source>
        <dbReference type="SAM" id="Phobius"/>
    </source>
</evidence>
<keyword evidence="5 7" id="KW-1133">Transmembrane helix</keyword>
<accession>A0A3M9M0A9</accession>
<dbReference type="PANTHER" id="PTHR42718">
    <property type="entry name" value="MAJOR FACILITATOR SUPERFAMILY MULTIDRUG TRANSPORTER MFSC"/>
    <property type="match status" value="1"/>
</dbReference>
<keyword evidence="6 7" id="KW-0472">Membrane</keyword>
<organism evidence="9 10">
    <name type="scientific">Flexivirga caeni</name>
    <dbReference type="NCBI Taxonomy" id="2294115"/>
    <lineage>
        <taxon>Bacteria</taxon>
        <taxon>Bacillati</taxon>
        <taxon>Actinomycetota</taxon>
        <taxon>Actinomycetes</taxon>
        <taxon>Micrococcales</taxon>
        <taxon>Dermacoccaceae</taxon>
        <taxon>Flexivirga</taxon>
    </lineage>
</organism>
<dbReference type="InterPro" id="IPR020846">
    <property type="entry name" value="MFS_dom"/>
</dbReference>
<feature type="transmembrane region" description="Helical" evidence="7">
    <location>
        <begin position="314"/>
        <end position="331"/>
    </location>
</feature>
<dbReference type="Gene3D" id="1.20.1720.10">
    <property type="entry name" value="Multidrug resistance protein D"/>
    <property type="match status" value="1"/>
</dbReference>
<feature type="transmembrane region" description="Helical" evidence="7">
    <location>
        <begin position="118"/>
        <end position="136"/>
    </location>
</feature>
<dbReference type="AlphaFoldDB" id="A0A3M9M0A9"/>
<feature type="transmembrane region" description="Helical" evidence="7">
    <location>
        <begin position="486"/>
        <end position="511"/>
    </location>
</feature>
<dbReference type="Gene3D" id="1.20.1250.20">
    <property type="entry name" value="MFS general substrate transporter like domains"/>
    <property type="match status" value="1"/>
</dbReference>
<feature type="transmembrane region" description="Helical" evidence="7">
    <location>
        <begin position="176"/>
        <end position="197"/>
    </location>
</feature>
<dbReference type="InterPro" id="IPR004638">
    <property type="entry name" value="EmrB-like"/>
</dbReference>
<feature type="transmembrane region" description="Helical" evidence="7">
    <location>
        <begin position="277"/>
        <end position="302"/>
    </location>
</feature>
<feature type="domain" description="Major facilitator superfamily (MFS) profile" evidence="8">
    <location>
        <begin position="23"/>
        <end position="514"/>
    </location>
</feature>
<evidence type="ECO:0000256" key="3">
    <source>
        <dbReference type="ARBA" id="ARBA00022475"/>
    </source>
</evidence>
<feature type="transmembrane region" description="Helical" evidence="7">
    <location>
        <begin position="370"/>
        <end position="394"/>
    </location>
</feature>
<evidence type="ECO:0000313" key="10">
    <source>
        <dbReference type="Proteomes" id="UP000271678"/>
    </source>
</evidence>
<feature type="transmembrane region" description="Helical" evidence="7">
    <location>
        <begin position="61"/>
        <end position="80"/>
    </location>
</feature>
<evidence type="ECO:0000256" key="4">
    <source>
        <dbReference type="ARBA" id="ARBA00022692"/>
    </source>
</evidence>
<keyword evidence="10" id="KW-1185">Reference proteome</keyword>
<evidence type="ECO:0000256" key="1">
    <source>
        <dbReference type="ARBA" id="ARBA00004651"/>
    </source>
</evidence>
<feature type="transmembrane region" description="Helical" evidence="7">
    <location>
        <begin position="148"/>
        <end position="170"/>
    </location>
</feature>
<dbReference type="CDD" id="cd17321">
    <property type="entry name" value="MFS_MMR_MDR_like"/>
    <property type="match status" value="1"/>
</dbReference>
<evidence type="ECO:0000256" key="5">
    <source>
        <dbReference type="ARBA" id="ARBA00022989"/>
    </source>
</evidence>
<dbReference type="SUPFAM" id="SSF103473">
    <property type="entry name" value="MFS general substrate transporter"/>
    <property type="match status" value="1"/>
</dbReference>
<dbReference type="Pfam" id="PF07690">
    <property type="entry name" value="MFS_1"/>
    <property type="match status" value="1"/>
</dbReference>
<evidence type="ECO:0000259" key="8">
    <source>
        <dbReference type="PROSITE" id="PS50850"/>
    </source>
</evidence>
<name>A0A3M9M0A9_9MICO</name>
<dbReference type="OrthoDB" id="7375466at2"/>
<dbReference type="PANTHER" id="PTHR42718:SF49">
    <property type="entry name" value="EXPORT PROTEIN"/>
    <property type="match status" value="1"/>
</dbReference>
<comment type="caution">
    <text evidence="9">The sequence shown here is derived from an EMBL/GenBank/DDBJ whole genome shotgun (WGS) entry which is preliminary data.</text>
</comment>
<protein>
    <submittedName>
        <fullName evidence="9">DHA2 family efflux MFS transporter permease subunit</fullName>
    </submittedName>
</protein>
<dbReference type="GO" id="GO:0005886">
    <property type="term" value="C:plasma membrane"/>
    <property type="evidence" value="ECO:0007669"/>
    <property type="project" value="UniProtKB-SubCell"/>
</dbReference>
<feature type="transmembrane region" description="Helical" evidence="7">
    <location>
        <begin position="406"/>
        <end position="429"/>
    </location>
</feature>
<dbReference type="InterPro" id="IPR036259">
    <property type="entry name" value="MFS_trans_sf"/>
</dbReference>
<evidence type="ECO:0000313" key="9">
    <source>
        <dbReference type="EMBL" id="RNI19016.1"/>
    </source>
</evidence>
<dbReference type="RefSeq" id="WP_123272740.1">
    <property type="nucleotide sequence ID" value="NZ_RJJQ01000021.1"/>
</dbReference>
<feature type="transmembrane region" description="Helical" evidence="7">
    <location>
        <begin position="338"/>
        <end position="358"/>
    </location>
</feature>
<keyword evidence="4 7" id="KW-0812">Transmembrane</keyword>
<keyword evidence="2" id="KW-0813">Transport</keyword>
<reference evidence="9 10" key="1">
    <citation type="submission" date="2018-11" db="EMBL/GenBank/DDBJ databases">
        <title>Draft genome of Simplicispira Flexivirga sp. BO-16.</title>
        <authorList>
            <person name="Im W.T."/>
        </authorList>
    </citation>
    <scope>NUCLEOTIDE SEQUENCE [LARGE SCALE GENOMIC DNA]</scope>
    <source>
        <strain evidence="9 10">BO-16</strain>
    </source>
</reference>
<comment type="subcellular location">
    <subcellularLocation>
        <location evidence="1">Cell membrane</location>
        <topology evidence="1">Multi-pass membrane protein</topology>
    </subcellularLocation>
</comment>
<evidence type="ECO:0000256" key="2">
    <source>
        <dbReference type="ARBA" id="ARBA00022448"/>
    </source>
</evidence>
<dbReference type="NCBIfam" id="TIGR00711">
    <property type="entry name" value="efflux_EmrB"/>
    <property type="match status" value="1"/>
</dbReference>
<feature type="transmembrane region" description="Helical" evidence="7">
    <location>
        <begin position="21"/>
        <end position="41"/>
    </location>
</feature>
<dbReference type="InterPro" id="IPR011701">
    <property type="entry name" value="MFS"/>
</dbReference>
<feature type="transmembrane region" description="Helical" evidence="7">
    <location>
        <begin position="209"/>
        <end position="229"/>
    </location>
</feature>
<proteinExistence type="predicted"/>
<feature type="transmembrane region" description="Helical" evidence="7">
    <location>
        <begin position="92"/>
        <end position="112"/>
    </location>
</feature>
<dbReference type="PROSITE" id="PS50850">
    <property type="entry name" value="MFS"/>
    <property type="match status" value="1"/>
</dbReference>
<dbReference type="PRINTS" id="PR01036">
    <property type="entry name" value="TCRTETB"/>
</dbReference>
<gene>
    <name evidence="9" type="ORF">EFY87_17320</name>
</gene>
<dbReference type="Proteomes" id="UP000271678">
    <property type="component" value="Unassembled WGS sequence"/>
</dbReference>